<comment type="caution">
    <text evidence="1">The sequence shown here is derived from an EMBL/GenBank/DDBJ whole genome shotgun (WGS) entry which is preliminary data.</text>
</comment>
<gene>
    <name evidence="1" type="ORF">LOK49_LG08G03325</name>
</gene>
<name>A0ACC0GRV9_9ERIC</name>
<proteinExistence type="predicted"/>
<evidence type="ECO:0000313" key="2">
    <source>
        <dbReference type="Proteomes" id="UP001060215"/>
    </source>
</evidence>
<dbReference type="Proteomes" id="UP001060215">
    <property type="component" value="Chromosome 9"/>
</dbReference>
<organism evidence="1 2">
    <name type="scientific">Camellia lanceoleosa</name>
    <dbReference type="NCBI Taxonomy" id="1840588"/>
    <lineage>
        <taxon>Eukaryota</taxon>
        <taxon>Viridiplantae</taxon>
        <taxon>Streptophyta</taxon>
        <taxon>Embryophyta</taxon>
        <taxon>Tracheophyta</taxon>
        <taxon>Spermatophyta</taxon>
        <taxon>Magnoliopsida</taxon>
        <taxon>eudicotyledons</taxon>
        <taxon>Gunneridae</taxon>
        <taxon>Pentapetalae</taxon>
        <taxon>asterids</taxon>
        <taxon>Ericales</taxon>
        <taxon>Theaceae</taxon>
        <taxon>Camellia</taxon>
    </lineage>
</organism>
<accession>A0ACC0GRV9</accession>
<sequence>MASIAHHLSPLLLFTILLHTSINGSPTKPPTTPCPSFDCGNGLIISYPFWLKGKQNNDEYCGYPGFDLLCTDQQPLIRLSNHLYRLKNINYSENTLTATYLELNNGACPIAPHDVRLNLNISYFLNYTIEDKMVHFFYNCTLYPPSLSSIACLQHGLKRSYVFMEGAIPEFDWQRFCDSTVSAVVVEKGGDGGVLGGGFGRVLQDGFKLGWRSPDSDCRACEATGGFCGYRYSDGLHRNFICICSDGRRSDNCHDNGVVEQTVVEASASLFYA</sequence>
<protein>
    <submittedName>
        <fullName evidence="1">LEAF RUST 10 DISEASE-RESISTANCE LOCUS RECEPTOR-LIKE PROTEIN KINASE-like 1.2</fullName>
    </submittedName>
</protein>
<evidence type="ECO:0000313" key="1">
    <source>
        <dbReference type="EMBL" id="KAI8003368.1"/>
    </source>
</evidence>
<dbReference type="EMBL" id="CM045766">
    <property type="protein sequence ID" value="KAI8003368.1"/>
    <property type="molecule type" value="Genomic_DNA"/>
</dbReference>
<keyword evidence="2" id="KW-1185">Reference proteome</keyword>
<reference evidence="1 2" key="1">
    <citation type="journal article" date="2022" name="Plant J.">
        <title>Chromosome-level genome of Camellia lanceoleosa provides a valuable resource for understanding genome evolution and self-incompatibility.</title>
        <authorList>
            <person name="Gong W."/>
            <person name="Xiao S."/>
            <person name="Wang L."/>
            <person name="Liao Z."/>
            <person name="Chang Y."/>
            <person name="Mo W."/>
            <person name="Hu G."/>
            <person name="Li W."/>
            <person name="Zhao G."/>
            <person name="Zhu H."/>
            <person name="Hu X."/>
            <person name="Ji K."/>
            <person name="Xiang X."/>
            <person name="Song Q."/>
            <person name="Yuan D."/>
            <person name="Jin S."/>
            <person name="Zhang L."/>
        </authorList>
    </citation>
    <scope>NUCLEOTIDE SEQUENCE [LARGE SCALE GENOMIC DNA]</scope>
    <source>
        <strain evidence="1">SQ_2022a</strain>
    </source>
</reference>